<name>A0AAV4TVV1_CAEEX</name>
<proteinExistence type="predicted"/>
<accession>A0AAV4TVV1</accession>
<organism evidence="1 2">
    <name type="scientific">Caerostris extrusa</name>
    <name type="common">Bark spider</name>
    <name type="synonym">Caerostris bankana</name>
    <dbReference type="NCBI Taxonomy" id="172846"/>
    <lineage>
        <taxon>Eukaryota</taxon>
        <taxon>Metazoa</taxon>
        <taxon>Ecdysozoa</taxon>
        <taxon>Arthropoda</taxon>
        <taxon>Chelicerata</taxon>
        <taxon>Arachnida</taxon>
        <taxon>Araneae</taxon>
        <taxon>Araneomorphae</taxon>
        <taxon>Entelegynae</taxon>
        <taxon>Araneoidea</taxon>
        <taxon>Araneidae</taxon>
        <taxon>Caerostris</taxon>
    </lineage>
</organism>
<dbReference type="AlphaFoldDB" id="A0AAV4TVV1"/>
<evidence type="ECO:0000313" key="1">
    <source>
        <dbReference type="EMBL" id="GIY49402.1"/>
    </source>
</evidence>
<dbReference type="Proteomes" id="UP001054945">
    <property type="component" value="Unassembled WGS sequence"/>
</dbReference>
<evidence type="ECO:0000313" key="2">
    <source>
        <dbReference type="Proteomes" id="UP001054945"/>
    </source>
</evidence>
<gene>
    <name evidence="1" type="ORF">CEXT_28001</name>
</gene>
<comment type="caution">
    <text evidence="1">The sequence shown here is derived from an EMBL/GenBank/DDBJ whole genome shotgun (WGS) entry which is preliminary data.</text>
</comment>
<sequence length="113" mass="13271">MYENLYRRKRIVQVVVDGINSSLGLSVNDLEELLSLFTRNIRKCSKTPHPKRKAEGQLVPFWKDQNIEELIHERDSISQKLQVNNNEELRRKLVEVSHKVEDQISVCKQKKMG</sequence>
<dbReference type="EMBL" id="BPLR01011828">
    <property type="protein sequence ID" value="GIY49402.1"/>
    <property type="molecule type" value="Genomic_DNA"/>
</dbReference>
<keyword evidence="2" id="KW-1185">Reference proteome</keyword>
<reference evidence="1 2" key="1">
    <citation type="submission" date="2021-06" db="EMBL/GenBank/DDBJ databases">
        <title>Caerostris extrusa draft genome.</title>
        <authorList>
            <person name="Kono N."/>
            <person name="Arakawa K."/>
        </authorList>
    </citation>
    <scope>NUCLEOTIDE SEQUENCE [LARGE SCALE GENOMIC DNA]</scope>
</reference>
<protein>
    <submittedName>
        <fullName evidence="1">Uncharacterized protein</fullName>
    </submittedName>
</protein>